<dbReference type="InterPro" id="IPR035914">
    <property type="entry name" value="Sperma_CUB_dom_sf"/>
</dbReference>
<dbReference type="AlphaFoldDB" id="A0A6A4VDK2"/>
<accession>A0A6A4VDK2</accession>
<dbReference type="InterPro" id="IPR009003">
    <property type="entry name" value="Peptidase_S1_PA"/>
</dbReference>
<dbReference type="CDD" id="cd00190">
    <property type="entry name" value="Tryp_SPc"/>
    <property type="match status" value="1"/>
</dbReference>
<reference evidence="5 6" key="1">
    <citation type="submission" date="2019-07" db="EMBL/GenBank/DDBJ databases">
        <title>Draft genome assembly of a fouling barnacle, Amphibalanus amphitrite (Darwin, 1854): The first reference genome for Thecostraca.</title>
        <authorList>
            <person name="Kim W."/>
        </authorList>
    </citation>
    <scope>NUCLEOTIDE SEQUENCE [LARGE SCALE GENOMIC DNA]</scope>
    <source>
        <strain evidence="5">SNU_AA5</strain>
        <tissue evidence="5">Soma without cirri and trophi</tissue>
    </source>
</reference>
<dbReference type="OrthoDB" id="5565075at2759"/>
<comment type="caution">
    <text evidence="5">The sequence shown here is derived from an EMBL/GenBank/DDBJ whole genome shotgun (WGS) entry which is preliminary data.</text>
</comment>
<evidence type="ECO:0000313" key="5">
    <source>
        <dbReference type="EMBL" id="KAF0291703.1"/>
    </source>
</evidence>
<dbReference type="Gene3D" id="2.40.10.10">
    <property type="entry name" value="Trypsin-like serine proteases"/>
    <property type="match status" value="1"/>
</dbReference>
<evidence type="ECO:0000313" key="6">
    <source>
        <dbReference type="Proteomes" id="UP000440578"/>
    </source>
</evidence>
<dbReference type="SUPFAM" id="SSF50494">
    <property type="entry name" value="Trypsin-like serine proteases"/>
    <property type="match status" value="1"/>
</dbReference>
<organism evidence="5 6">
    <name type="scientific">Amphibalanus amphitrite</name>
    <name type="common">Striped barnacle</name>
    <name type="synonym">Balanus amphitrite</name>
    <dbReference type="NCBI Taxonomy" id="1232801"/>
    <lineage>
        <taxon>Eukaryota</taxon>
        <taxon>Metazoa</taxon>
        <taxon>Ecdysozoa</taxon>
        <taxon>Arthropoda</taxon>
        <taxon>Crustacea</taxon>
        <taxon>Multicrustacea</taxon>
        <taxon>Cirripedia</taxon>
        <taxon>Thoracica</taxon>
        <taxon>Thoracicalcarea</taxon>
        <taxon>Balanomorpha</taxon>
        <taxon>Balanoidea</taxon>
        <taxon>Balanidae</taxon>
        <taxon>Amphibalaninae</taxon>
        <taxon>Amphibalanus</taxon>
    </lineage>
</organism>
<dbReference type="PRINTS" id="PR00722">
    <property type="entry name" value="CHYMOTRYPSIN"/>
</dbReference>
<dbReference type="EMBL" id="VIIS01001861">
    <property type="protein sequence ID" value="KAF0291703.1"/>
    <property type="molecule type" value="Genomic_DNA"/>
</dbReference>
<dbReference type="PANTHER" id="PTHR24252">
    <property type="entry name" value="ACROSIN-RELATED"/>
    <property type="match status" value="1"/>
</dbReference>
<sequence length="424" mass="46717">MNMTLSVTFVLAALVTGAAAIFPLTGFGGCDQEVTAVRAGRAVHLSSENYPRPYPRGACQRRLLRPDSADTAVSLVCTDIDLDSVVLPWVHWRIWGDFLELPGRGMLYGRQWFQCDTAPLLLDAPPGTEVPLEFSANYLLQHRGFNCVARGLSKERRNSRRRAARLHRELTDCGRSRVKRILDGKDAKVGEFPFVVYIVTRTSDDKMLYCSASLISRRFVLTAAHCLESAVWTELRLGALDIGHPGAQSLVVNATKFKQHPEWSIASLERSHDIGLIELSEDVQFNDVIQPICLPAILELEQQYTDMEGTIAGWGKTDPNKPGGSFILQAAKVRIIGNCECANRFPFQMTPLKICSKPTTAKQSHCSGDSGGPLMIFQSGRWSLVGISSFVGAAGCDIGDPAGYTRVAPYLAWIRDNTDVQLDM</sequence>
<dbReference type="InterPro" id="IPR033116">
    <property type="entry name" value="TRYPSIN_SER"/>
</dbReference>
<dbReference type="Proteomes" id="UP000440578">
    <property type="component" value="Unassembled WGS sequence"/>
</dbReference>
<dbReference type="InterPro" id="IPR018114">
    <property type="entry name" value="TRYPSIN_HIS"/>
</dbReference>
<keyword evidence="2" id="KW-0720">Serine protease</keyword>
<protein>
    <submittedName>
        <fullName evidence="5">Collagenase</fullName>
    </submittedName>
</protein>
<dbReference type="GO" id="GO:0006508">
    <property type="term" value="P:proteolysis"/>
    <property type="evidence" value="ECO:0007669"/>
    <property type="project" value="UniProtKB-KW"/>
</dbReference>
<dbReference type="InterPro" id="IPR043504">
    <property type="entry name" value="Peptidase_S1_PA_chymotrypsin"/>
</dbReference>
<dbReference type="PROSITE" id="PS00134">
    <property type="entry name" value="TRYPSIN_HIS"/>
    <property type="match status" value="1"/>
</dbReference>
<keyword evidence="2" id="KW-0378">Hydrolase</keyword>
<proteinExistence type="predicted"/>
<evidence type="ECO:0000256" key="1">
    <source>
        <dbReference type="ARBA" id="ARBA00023157"/>
    </source>
</evidence>
<keyword evidence="3" id="KW-0732">Signal</keyword>
<dbReference type="SMART" id="SM00020">
    <property type="entry name" value="Tryp_SPc"/>
    <property type="match status" value="1"/>
</dbReference>
<dbReference type="InterPro" id="IPR001314">
    <property type="entry name" value="Peptidase_S1A"/>
</dbReference>
<gene>
    <name evidence="5" type="primary">COGS_0</name>
    <name evidence="5" type="ORF">FJT64_010218</name>
</gene>
<evidence type="ECO:0000256" key="2">
    <source>
        <dbReference type="RuleBase" id="RU363034"/>
    </source>
</evidence>
<keyword evidence="1" id="KW-1015">Disulfide bond</keyword>
<dbReference type="Pfam" id="PF00089">
    <property type="entry name" value="Trypsin"/>
    <property type="match status" value="1"/>
</dbReference>
<evidence type="ECO:0000256" key="3">
    <source>
        <dbReference type="SAM" id="SignalP"/>
    </source>
</evidence>
<dbReference type="PROSITE" id="PS00135">
    <property type="entry name" value="TRYPSIN_SER"/>
    <property type="match status" value="1"/>
</dbReference>
<feature type="domain" description="Peptidase S1" evidence="4">
    <location>
        <begin position="181"/>
        <end position="419"/>
    </location>
</feature>
<dbReference type="GO" id="GO:0004252">
    <property type="term" value="F:serine-type endopeptidase activity"/>
    <property type="evidence" value="ECO:0007669"/>
    <property type="project" value="InterPro"/>
</dbReference>
<keyword evidence="2" id="KW-0645">Protease</keyword>
<dbReference type="InterPro" id="IPR001254">
    <property type="entry name" value="Trypsin_dom"/>
</dbReference>
<feature type="signal peptide" evidence="3">
    <location>
        <begin position="1"/>
        <end position="20"/>
    </location>
</feature>
<keyword evidence="6" id="KW-1185">Reference proteome</keyword>
<dbReference type="SUPFAM" id="SSF49854">
    <property type="entry name" value="Spermadhesin, CUB domain"/>
    <property type="match status" value="1"/>
</dbReference>
<name>A0A6A4VDK2_AMPAM</name>
<dbReference type="PROSITE" id="PS50240">
    <property type="entry name" value="TRYPSIN_DOM"/>
    <property type="match status" value="1"/>
</dbReference>
<dbReference type="FunFam" id="2.40.10.10:FF:000068">
    <property type="entry name" value="transmembrane protease serine 2"/>
    <property type="match status" value="1"/>
</dbReference>
<feature type="chain" id="PRO_5025539066" evidence="3">
    <location>
        <begin position="21"/>
        <end position="424"/>
    </location>
</feature>
<dbReference type="PANTHER" id="PTHR24252:SF7">
    <property type="entry name" value="HYALIN"/>
    <property type="match status" value="1"/>
</dbReference>
<evidence type="ECO:0000259" key="4">
    <source>
        <dbReference type="PROSITE" id="PS50240"/>
    </source>
</evidence>